<dbReference type="STRING" id="1314800.A0A1B7MDQ4"/>
<dbReference type="OrthoDB" id="66881at2759"/>
<evidence type="ECO:0000313" key="1">
    <source>
        <dbReference type="EMBL" id="OAX30725.1"/>
    </source>
</evidence>
<gene>
    <name evidence="1" type="ORF">K503DRAFT_778050</name>
</gene>
<accession>A0A1B7MDQ4</accession>
<name>A0A1B7MDQ4_9AGAM</name>
<dbReference type="EMBL" id="KV450019">
    <property type="protein sequence ID" value="OAX30725.1"/>
    <property type="molecule type" value="Genomic_DNA"/>
</dbReference>
<reference evidence="1 2" key="1">
    <citation type="submission" date="2016-06" db="EMBL/GenBank/DDBJ databases">
        <title>Comparative genomics of the ectomycorrhizal sister species Rhizopogon vinicolor and Rhizopogon vesiculosus (Basidiomycota: Boletales) reveals a divergence of the mating type B locus.</title>
        <authorList>
            <consortium name="DOE Joint Genome Institute"/>
            <person name="Mujic A.B."/>
            <person name="Kuo A."/>
            <person name="Tritt A."/>
            <person name="Lipzen A."/>
            <person name="Chen C."/>
            <person name="Johnson J."/>
            <person name="Sharma A."/>
            <person name="Barry K."/>
            <person name="Grigoriev I.V."/>
            <person name="Spatafora J.W."/>
        </authorList>
    </citation>
    <scope>NUCLEOTIDE SEQUENCE [LARGE SCALE GENOMIC DNA]</scope>
    <source>
        <strain evidence="1 2">AM-OR11-026</strain>
    </source>
</reference>
<dbReference type="InParanoid" id="A0A1B7MDQ4"/>
<dbReference type="Proteomes" id="UP000092154">
    <property type="component" value="Unassembled WGS sequence"/>
</dbReference>
<keyword evidence="2" id="KW-1185">Reference proteome</keyword>
<dbReference type="AlphaFoldDB" id="A0A1B7MDQ4"/>
<feature type="non-terminal residue" evidence="1">
    <location>
        <position position="78"/>
    </location>
</feature>
<feature type="non-terminal residue" evidence="1">
    <location>
        <position position="1"/>
    </location>
</feature>
<sequence>LDTAKAWFVFDRGEQWLYRDELHEFAQGVESGTPPIKVREWEKEYFDLRYEMRPAWQSLEKSGKAGEWLKDVGKNGVH</sequence>
<organism evidence="1 2">
    <name type="scientific">Rhizopogon vinicolor AM-OR11-026</name>
    <dbReference type="NCBI Taxonomy" id="1314800"/>
    <lineage>
        <taxon>Eukaryota</taxon>
        <taxon>Fungi</taxon>
        <taxon>Dikarya</taxon>
        <taxon>Basidiomycota</taxon>
        <taxon>Agaricomycotina</taxon>
        <taxon>Agaricomycetes</taxon>
        <taxon>Agaricomycetidae</taxon>
        <taxon>Boletales</taxon>
        <taxon>Suillineae</taxon>
        <taxon>Rhizopogonaceae</taxon>
        <taxon>Rhizopogon</taxon>
    </lineage>
</organism>
<proteinExistence type="predicted"/>
<protein>
    <submittedName>
        <fullName evidence="1">Uncharacterized protein</fullName>
    </submittedName>
</protein>
<evidence type="ECO:0000313" key="2">
    <source>
        <dbReference type="Proteomes" id="UP000092154"/>
    </source>
</evidence>